<evidence type="ECO:0000313" key="3">
    <source>
        <dbReference type="Proteomes" id="UP000567179"/>
    </source>
</evidence>
<feature type="region of interest" description="Disordered" evidence="1">
    <location>
        <begin position="106"/>
        <end position="136"/>
    </location>
</feature>
<organism evidence="2 3">
    <name type="scientific">Psilocybe cf. subviscida</name>
    <dbReference type="NCBI Taxonomy" id="2480587"/>
    <lineage>
        <taxon>Eukaryota</taxon>
        <taxon>Fungi</taxon>
        <taxon>Dikarya</taxon>
        <taxon>Basidiomycota</taxon>
        <taxon>Agaricomycotina</taxon>
        <taxon>Agaricomycetes</taxon>
        <taxon>Agaricomycetidae</taxon>
        <taxon>Agaricales</taxon>
        <taxon>Agaricineae</taxon>
        <taxon>Strophariaceae</taxon>
        <taxon>Psilocybe</taxon>
    </lineage>
</organism>
<reference evidence="2 3" key="1">
    <citation type="journal article" date="2020" name="ISME J.">
        <title>Uncovering the hidden diversity of litter-decomposition mechanisms in mushroom-forming fungi.</title>
        <authorList>
            <person name="Floudas D."/>
            <person name="Bentzer J."/>
            <person name="Ahren D."/>
            <person name="Johansson T."/>
            <person name="Persson P."/>
            <person name="Tunlid A."/>
        </authorList>
    </citation>
    <scope>NUCLEOTIDE SEQUENCE [LARGE SCALE GENOMIC DNA]</scope>
    <source>
        <strain evidence="2 3">CBS 101986</strain>
    </source>
</reference>
<feature type="compositionally biased region" description="Basic and acidic residues" evidence="1">
    <location>
        <begin position="45"/>
        <end position="71"/>
    </location>
</feature>
<comment type="caution">
    <text evidence="2">The sequence shown here is derived from an EMBL/GenBank/DDBJ whole genome shotgun (WGS) entry which is preliminary data.</text>
</comment>
<dbReference type="OrthoDB" id="3269074at2759"/>
<gene>
    <name evidence="2" type="ORF">D9619_010166</name>
</gene>
<dbReference type="EMBL" id="JAACJJ010000058">
    <property type="protein sequence ID" value="KAF5310015.1"/>
    <property type="molecule type" value="Genomic_DNA"/>
</dbReference>
<name>A0A8H5ERR8_9AGAR</name>
<protein>
    <submittedName>
        <fullName evidence="2">Uncharacterized protein</fullName>
    </submittedName>
</protein>
<dbReference type="AlphaFoldDB" id="A0A8H5ERR8"/>
<accession>A0A8H5ERR8</accession>
<proteinExistence type="predicted"/>
<keyword evidence="3" id="KW-1185">Reference proteome</keyword>
<dbReference type="Proteomes" id="UP000567179">
    <property type="component" value="Unassembled WGS sequence"/>
</dbReference>
<feature type="region of interest" description="Disordered" evidence="1">
    <location>
        <begin position="45"/>
        <end position="90"/>
    </location>
</feature>
<sequence length="136" mass="14906">MQDERKISHLDGVGRSVVGISLLPAFGTLYQRLTLLESMRFKAAHPDSDAAGKMDSTDEIEMSEREQREEDAASVTTGADLRLQDATTTRKSADIRGVNDVLSDSDLEKEGVGKGEMGDEIADPPHLKELLDYVNK</sequence>
<evidence type="ECO:0000256" key="1">
    <source>
        <dbReference type="SAM" id="MobiDB-lite"/>
    </source>
</evidence>
<evidence type="ECO:0000313" key="2">
    <source>
        <dbReference type="EMBL" id="KAF5310015.1"/>
    </source>
</evidence>